<dbReference type="InterPro" id="IPR001180">
    <property type="entry name" value="CNH_dom"/>
</dbReference>
<dbReference type="InterPro" id="IPR019452">
    <property type="entry name" value="VPS39/TGF_beta_rcpt-assoc_1"/>
</dbReference>
<evidence type="ECO:0000256" key="1">
    <source>
        <dbReference type="ARBA" id="ARBA00004496"/>
    </source>
</evidence>
<evidence type="ECO:0000259" key="6">
    <source>
        <dbReference type="PROSITE" id="PS50056"/>
    </source>
</evidence>
<evidence type="ECO:0000256" key="2">
    <source>
        <dbReference type="ARBA" id="ARBA00022448"/>
    </source>
</evidence>
<dbReference type="InterPro" id="IPR000387">
    <property type="entry name" value="Tyr_Pase_dom"/>
</dbReference>
<dbReference type="InterPro" id="IPR029021">
    <property type="entry name" value="Prot-tyrosine_phosphatase-like"/>
</dbReference>
<dbReference type="GO" id="GO:0006914">
    <property type="term" value="P:autophagy"/>
    <property type="evidence" value="ECO:0007669"/>
    <property type="project" value="TreeGrafter"/>
</dbReference>
<dbReference type="Gene3D" id="3.90.190.10">
    <property type="entry name" value="Protein tyrosine phosphatase superfamily"/>
    <property type="match status" value="1"/>
</dbReference>
<dbReference type="InterPro" id="IPR003595">
    <property type="entry name" value="Tyr_Pase_cat"/>
</dbReference>
<dbReference type="InterPro" id="IPR032914">
    <property type="entry name" value="Vam6/VPS39/TRAP1"/>
</dbReference>
<evidence type="ECO:0000256" key="3">
    <source>
        <dbReference type="ARBA" id="ARBA00022490"/>
    </source>
</evidence>
<comment type="subcellular location">
    <subcellularLocation>
        <location evidence="1">Cytoplasm</location>
    </subcellularLocation>
</comment>
<dbReference type="SUPFAM" id="SSF52799">
    <property type="entry name" value="(Phosphotyrosine protein) phosphatases II"/>
    <property type="match status" value="1"/>
</dbReference>
<dbReference type="GO" id="GO:0016020">
    <property type="term" value="C:membrane"/>
    <property type="evidence" value="ECO:0007669"/>
    <property type="project" value="TreeGrafter"/>
</dbReference>
<dbReference type="PANTHER" id="PTHR12894:SF27">
    <property type="entry name" value="TRANSFORMING GROWTH FACTOR-BETA RECEPTOR-ASSOCIATED PROTEIN 1"/>
    <property type="match status" value="1"/>
</dbReference>
<evidence type="ECO:0000256" key="4">
    <source>
        <dbReference type="ARBA" id="ARBA00022927"/>
    </source>
</evidence>
<keyword evidence="9" id="KW-1185">Reference proteome</keyword>
<feature type="domain" description="CNH" evidence="7">
    <location>
        <begin position="55"/>
        <end position="344"/>
    </location>
</feature>
<evidence type="ECO:0000313" key="8">
    <source>
        <dbReference type="EMBL" id="KAG2214322.1"/>
    </source>
</evidence>
<proteinExistence type="predicted"/>
<reference evidence="8" key="1">
    <citation type="submission" date="2020-12" db="EMBL/GenBank/DDBJ databases">
        <title>Metabolic potential, ecology and presence of endohyphal bacteria is reflected in genomic diversity of Mucoromycotina.</title>
        <authorList>
            <person name="Muszewska A."/>
            <person name="Okrasinska A."/>
            <person name="Steczkiewicz K."/>
            <person name="Drgas O."/>
            <person name="Orlowska M."/>
            <person name="Perlinska-Lenart U."/>
            <person name="Aleksandrzak-Piekarczyk T."/>
            <person name="Szatraj K."/>
            <person name="Zielenkiewicz U."/>
            <person name="Pilsyk S."/>
            <person name="Malc E."/>
            <person name="Mieczkowski P."/>
            <person name="Kruszewska J.S."/>
            <person name="Biernat P."/>
            <person name="Pawlowska J."/>
        </authorList>
    </citation>
    <scope>NUCLEOTIDE SEQUENCE</scope>
    <source>
        <strain evidence="8">WA0000017839</strain>
    </source>
</reference>
<dbReference type="Pfam" id="PF00780">
    <property type="entry name" value="CNH"/>
    <property type="match status" value="1"/>
</dbReference>
<organism evidence="8 9">
    <name type="scientific">Mucor saturninus</name>
    <dbReference type="NCBI Taxonomy" id="64648"/>
    <lineage>
        <taxon>Eukaryota</taxon>
        <taxon>Fungi</taxon>
        <taxon>Fungi incertae sedis</taxon>
        <taxon>Mucoromycota</taxon>
        <taxon>Mucoromycotina</taxon>
        <taxon>Mucoromycetes</taxon>
        <taxon>Mucorales</taxon>
        <taxon>Mucorineae</taxon>
        <taxon>Mucoraceae</taxon>
        <taxon>Mucor</taxon>
    </lineage>
</organism>
<keyword evidence="2" id="KW-0813">Transport</keyword>
<dbReference type="OrthoDB" id="10258882at2759"/>
<dbReference type="PANTHER" id="PTHR12894">
    <property type="entry name" value="CNH DOMAIN CONTAINING"/>
    <property type="match status" value="1"/>
</dbReference>
<evidence type="ECO:0000256" key="5">
    <source>
        <dbReference type="SAM" id="MobiDB-lite"/>
    </source>
</evidence>
<feature type="region of interest" description="Disordered" evidence="5">
    <location>
        <begin position="23"/>
        <end position="49"/>
    </location>
</feature>
<keyword evidence="4" id="KW-0653">Protein transport</keyword>
<dbReference type="Pfam" id="PF10366">
    <property type="entry name" value="Vps39_1"/>
    <property type="match status" value="1"/>
</dbReference>
<accession>A0A8H7RNK5</accession>
<dbReference type="GO" id="GO:0015031">
    <property type="term" value="P:protein transport"/>
    <property type="evidence" value="ECO:0007669"/>
    <property type="project" value="UniProtKB-KW"/>
</dbReference>
<feature type="compositionally biased region" description="Low complexity" evidence="5">
    <location>
        <begin position="24"/>
        <end position="42"/>
    </location>
</feature>
<dbReference type="AlphaFoldDB" id="A0A8H7RNK5"/>
<name>A0A8H7RNK5_9FUNG</name>
<protein>
    <recommendedName>
        <fullName evidence="10">CNH domain-containing protein</fullName>
    </recommendedName>
</protein>
<sequence>MPYTPYTLQTILSSPRIEEPIQASTSTSFFSRRPTSPSSPSTDGVTSPTIRYSSTNRIDSVAAWDSDVYCGTSDGVILHYSIEDTSSPDKTFSTRLENTINLGFGKRSVERILLIPQVSKAVVLCDSTLSFFSLPFFDPIPVPLIQPIKGVSCFSHDIGEEGRIGEDGTVELSVIKRRAIQIYKIGESMHLKKEIPLPDGALTLTRHSKIICLADSQIYKLINLQQSFVTELIPTPQVSVTPTLLLGSGTQPRPLVAVVKQDEFLLVSGNEEGQIGLFINGNGDPIRGTLQWSSYPKSLCVEFPYVAALLRNNSIEIHNILDQTLLQTIPLDPSIDAKGMALGHGIKVWMDELAHKLQRHPWQKEEQEDVELSSQLQREISRYSTAAARILVYGNDTVLAQVSTPLVVQVDSLLENNLVEEAMQLAEQARNTMSSDNNVYVERLRSELDYTYQKSGLLLLKETLFDDAFTLLSKGDLDPRVVIHLFEGLAQSKWLKEAPIILLFDGVRALIEEVGSVKDVVNNSLNSEDNQPEMRRVLLLNAREALNKYLLLERRKRRDRMGQNDTLCKVIDTSLLKIYMSQKDDKSIYELLKQPNDCSIEDCAKALSKSKKYYALSIMYESKHMYEKVLDIWTKIYSGELPDEEFKDGLTRIKRLLLKDVQSQELPLSVIMRYAWWLTHESPADGVEVFTRSPRTEDMDPDEILDKLESYSNEGVRTYLEYLVMTQKSERAEYHTRLACSYVRDVQKEIENNNQSEQMDELVKGFKKHVNPMKIENPDTSDTLSKSTFVGYLASQKTSLVKLRLLLIRLLLRSQLYSPEVLLTVLSKAGPLAIEKAIVFGRMGKHKEALDILIHELSDFVGAETYCVTNGQSTGVIPAATSDDDNDQQQQQQHQIMPRSSSLVGVKDRPLPTLVPEQDGDYLSTDQLNERKALFTMLFKSYIAIKDSKLMIARSMHLLNTQGVYLDTLEVLETIPEDWSVHMLQDFLIRSLRRSLDDYNESRIVVALGRGENLMVSSEMIKTYKEIGSITEFERWNVTDVVRCCKATYSQTLLNDHGIKVHDWIFSDGDPPSKIIIDEWLNLVDNTFKTEQDEYDQEEKDDEDPSVIKKRPCIAAHCVAGLGRAPVLVAIALIEEGMDPLDSVAFVRKHRQGAINKRQLKYLESYKRRSNQASCIIS</sequence>
<dbReference type="GO" id="GO:0034058">
    <property type="term" value="P:endosomal vesicle fusion"/>
    <property type="evidence" value="ECO:0007669"/>
    <property type="project" value="TreeGrafter"/>
</dbReference>
<evidence type="ECO:0000313" key="9">
    <source>
        <dbReference type="Proteomes" id="UP000603453"/>
    </source>
</evidence>
<evidence type="ECO:0000259" key="7">
    <source>
        <dbReference type="PROSITE" id="PS50219"/>
    </source>
</evidence>
<feature type="domain" description="Tyrosine specific protein phosphatases" evidence="6">
    <location>
        <begin position="1078"/>
        <end position="1162"/>
    </location>
</feature>
<dbReference type="EMBL" id="JAEPRD010000001">
    <property type="protein sequence ID" value="KAG2214322.1"/>
    <property type="molecule type" value="Genomic_DNA"/>
</dbReference>
<dbReference type="Proteomes" id="UP000603453">
    <property type="component" value="Unassembled WGS sequence"/>
</dbReference>
<dbReference type="PROSITE" id="PS50219">
    <property type="entry name" value="CNH"/>
    <property type="match status" value="1"/>
</dbReference>
<comment type="caution">
    <text evidence="8">The sequence shown here is derived from an EMBL/GenBank/DDBJ whole genome shotgun (WGS) entry which is preliminary data.</text>
</comment>
<keyword evidence="3" id="KW-0963">Cytoplasm</keyword>
<dbReference type="SMART" id="SM00404">
    <property type="entry name" value="PTPc_motif"/>
    <property type="match status" value="1"/>
</dbReference>
<dbReference type="GO" id="GO:0005737">
    <property type="term" value="C:cytoplasm"/>
    <property type="evidence" value="ECO:0007669"/>
    <property type="project" value="UniProtKB-SubCell"/>
</dbReference>
<dbReference type="PROSITE" id="PS50056">
    <property type="entry name" value="TYR_PHOSPHATASE_2"/>
    <property type="match status" value="1"/>
</dbReference>
<evidence type="ECO:0008006" key="10">
    <source>
        <dbReference type="Google" id="ProtNLM"/>
    </source>
</evidence>
<gene>
    <name evidence="8" type="ORF">INT47_000878</name>
</gene>